<evidence type="ECO:0000313" key="2">
    <source>
        <dbReference type="EMBL" id="CEK64680.1"/>
    </source>
</evidence>
<feature type="compositionally biased region" description="Low complexity" evidence="1">
    <location>
        <begin position="17"/>
        <end position="29"/>
    </location>
</feature>
<feature type="non-terminal residue" evidence="2">
    <location>
        <position position="1"/>
    </location>
</feature>
<name>A0A0B6ZAC1_9EUPU</name>
<organism evidence="2">
    <name type="scientific">Arion vulgaris</name>
    <dbReference type="NCBI Taxonomy" id="1028688"/>
    <lineage>
        <taxon>Eukaryota</taxon>
        <taxon>Metazoa</taxon>
        <taxon>Spiralia</taxon>
        <taxon>Lophotrochozoa</taxon>
        <taxon>Mollusca</taxon>
        <taxon>Gastropoda</taxon>
        <taxon>Heterobranchia</taxon>
        <taxon>Euthyneura</taxon>
        <taxon>Panpulmonata</taxon>
        <taxon>Eupulmonata</taxon>
        <taxon>Stylommatophora</taxon>
        <taxon>Helicina</taxon>
        <taxon>Arionoidea</taxon>
        <taxon>Arionidae</taxon>
        <taxon>Arion</taxon>
    </lineage>
</organism>
<protein>
    <submittedName>
        <fullName evidence="2">Uncharacterized protein</fullName>
    </submittedName>
</protein>
<gene>
    <name evidence="2" type="primary">ORF52529</name>
</gene>
<evidence type="ECO:0000256" key="1">
    <source>
        <dbReference type="SAM" id="MobiDB-lite"/>
    </source>
</evidence>
<dbReference type="AlphaFoldDB" id="A0A0B6ZAC1"/>
<accession>A0A0B6ZAC1</accession>
<feature type="compositionally biased region" description="Basic and acidic residues" evidence="1">
    <location>
        <begin position="59"/>
        <end position="75"/>
    </location>
</feature>
<dbReference type="EMBL" id="HACG01017815">
    <property type="protein sequence ID" value="CEK64680.1"/>
    <property type="molecule type" value="Transcribed_RNA"/>
</dbReference>
<feature type="compositionally biased region" description="Low complexity" evidence="1">
    <location>
        <begin position="291"/>
        <end position="304"/>
    </location>
</feature>
<feature type="region of interest" description="Disordered" evidence="1">
    <location>
        <begin position="1"/>
        <end position="91"/>
    </location>
</feature>
<feature type="region of interest" description="Disordered" evidence="1">
    <location>
        <begin position="291"/>
        <end position="321"/>
    </location>
</feature>
<sequence length="321" mass="34189">DLYSWTDFPPMSLRVGPPSSSSKPLLKSPSIDDERVPLTIERSAHEPPWSIKFSSIDQTRSERSRSSSGDKDGKPSPKFVPPPESAWGKIGRSFRNSNACELDKELSSLLMTRTETVPLLSSGGKTGNSCGGAGGAPLPSECITNSIYYTGSVLRGPSVQTNRNNTPMNRMVGIGRGEHKQIAEPVSMTRLSNGNLNVVNGVWKSHIDQSNENSTLTEDTKQTFLSATYSTESSASLSSRPATVTTVTTTITTASSISFSASSASVASNATFFPYKDDVTFSNGPSHLKTSLSQSRSSYSSSHSPVMGTINGKQFIGASNG</sequence>
<feature type="non-terminal residue" evidence="2">
    <location>
        <position position="321"/>
    </location>
</feature>
<reference evidence="2" key="1">
    <citation type="submission" date="2014-12" db="EMBL/GenBank/DDBJ databases">
        <title>Insight into the proteome of Arion vulgaris.</title>
        <authorList>
            <person name="Aradska J."/>
            <person name="Bulat T."/>
            <person name="Smidak R."/>
            <person name="Sarate P."/>
            <person name="Gangsoo J."/>
            <person name="Sialana F."/>
            <person name="Bilban M."/>
            <person name="Lubec G."/>
        </authorList>
    </citation>
    <scope>NUCLEOTIDE SEQUENCE</scope>
    <source>
        <tissue evidence="2">Skin</tissue>
    </source>
</reference>
<proteinExistence type="predicted"/>